<keyword evidence="3" id="KW-1185">Reference proteome</keyword>
<comment type="caution">
    <text evidence="2">The sequence shown here is derived from an EMBL/GenBank/DDBJ whole genome shotgun (WGS) entry which is preliminary data.</text>
</comment>
<gene>
    <name evidence="2" type="ORF">PVAP13_9NG127273</name>
</gene>
<reference evidence="2" key="1">
    <citation type="submission" date="2020-05" db="EMBL/GenBank/DDBJ databases">
        <title>WGS assembly of Panicum virgatum.</title>
        <authorList>
            <person name="Lovell J.T."/>
            <person name="Jenkins J."/>
            <person name="Shu S."/>
            <person name="Juenger T.E."/>
            <person name="Schmutz J."/>
        </authorList>
    </citation>
    <scope>NUCLEOTIDE SEQUENCE</scope>
    <source>
        <strain evidence="2">AP13</strain>
    </source>
</reference>
<keyword evidence="1" id="KW-0732">Signal</keyword>
<name>A0A8T0MH32_PANVG</name>
<feature type="chain" id="PRO_5035784588" description="Secreted protein" evidence="1">
    <location>
        <begin position="19"/>
        <end position="76"/>
    </location>
</feature>
<protein>
    <recommendedName>
        <fullName evidence="4">Secreted protein</fullName>
    </recommendedName>
</protein>
<organism evidence="2 3">
    <name type="scientific">Panicum virgatum</name>
    <name type="common">Blackwell switchgrass</name>
    <dbReference type="NCBI Taxonomy" id="38727"/>
    <lineage>
        <taxon>Eukaryota</taxon>
        <taxon>Viridiplantae</taxon>
        <taxon>Streptophyta</taxon>
        <taxon>Embryophyta</taxon>
        <taxon>Tracheophyta</taxon>
        <taxon>Spermatophyta</taxon>
        <taxon>Magnoliopsida</taxon>
        <taxon>Liliopsida</taxon>
        <taxon>Poales</taxon>
        <taxon>Poaceae</taxon>
        <taxon>PACMAD clade</taxon>
        <taxon>Panicoideae</taxon>
        <taxon>Panicodae</taxon>
        <taxon>Paniceae</taxon>
        <taxon>Panicinae</taxon>
        <taxon>Panicum</taxon>
        <taxon>Panicum sect. Hiantes</taxon>
    </lineage>
</organism>
<dbReference type="Proteomes" id="UP000823388">
    <property type="component" value="Chromosome 9N"/>
</dbReference>
<accession>A0A8T0MH32</accession>
<dbReference type="EMBL" id="CM029054">
    <property type="protein sequence ID" value="KAG2535613.1"/>
    <property type="molecule type" value="Genomic_DNA"/>
</dbReference>
<evidence type="ECO:0008006" key="4">
    <source>
        <dbReference type="Google" id="ProtNLM"/>
    </source>
</evidence>
<evidence type="ECO:0000256" key="1">
    <source>
        <dbReference type="SAM" id="SignalP"/>
    </source>
</evidence>
<sequence length="76" mass="8398">MAAMVLLAVLRICSVPDGMNSCLPLPASQQVVRRHTPIIFCATRMDVVTGKCLLLRDVRRHQAKKIGYAEVESCLC</sequence>
<evidence type="ECO:0000313" key="2">
    <source>
        <dbReference type="EMBL" id="KAG2535613.1"/>
    </source>
</evidence>
<feature type="signal peptide" evidence="1">
    <location>
        <begin position="1"/>
        <end position="18"/>
    </location>
</feature>
<dbReference type="AlphaFoldDB" id="A0A8T0MH32"/>
<evidence type="ECO:0000313" key="3">
    <source>
        <dbReference type="Proteomes" id="UP000823388"/>
    </source>
</evidence>
<proteinExistence type="predicted"/>